<dbReference type="Proteomes" id="UP000749646">
    <property type="component" value="Unassembled WGS sequence"/>
</dbReference>
<organism evidence="2 3">
    <name type="scientific">Modicella reniformis</name>
    <dbReference type="NCBI Taxonomy" id="1440133"/>
    <lineage>
        <taxon>Eukaryota</taxon>
        <taxon>Fungi</taxon>
        <taxon>Fungi incertae sedis</taxon>
        <taxon>Mucoromycota</taxon>
        <taxon>Mortierellomycotina</taxon>
        <taxon>Mortierellomycetes</taxon>
        <taxon>Mortierellales</taxon>
        <taxon>Mortierellaceae</taxon>
        <taxon>Modicella</taxon>
    </lineage>
</organism>
<dbReference type="EMBL" id="JAAAHW010011337">
    <property type="protein sequence ID" value="KAF9920124.1"/>
    <property type="molecule type" value="Genomic_DNA"/>
</dbReference>
<dbReference type="AlphaFoldDB" id="A0A9P6LR98"/>
<keyword evidence="3" id="KW-1185">Reference proteome</keyword>
<feature type="compositionally biased region" description="Acidic residues" evidence="1">
    <location>
        <begin position="81"/>
        <end position="93"/>
    </location>
</feature>
<feature type="region of interest" description="Disordered" evidence="1">
    <location>
        <begin position="36"/>
        <end position="104"/>
    </location>
</feature>
<protein>
    <submittedName>
        <fullName evidence="2">Uncharacterized protein</fullName>
    </submittedName>
</protein>
<evidence type="ECO:0000313" key="2">
    <source>
        <dbReference type="EMBL" id="KAF9920124.1"/>
    </source>
</evidence>
<proteinExistence type="predicted"/>
<evidence type="ECO:0000313" key="3">
    <source>
        <dbReference type="Proteomes" id="UP000749646"/>
    </source>
</evidence>
<reference evidence="2" key="1">
    <citation type="journal article" date="2020" name="Fungal Divers.">
        <title>Resolving the Mortierellaceae phylogeny through synthesis of multi-gene phylogenetics and phylogenomics.</title>
        <authorList>
            <person name="Vandepol N."/>
            <person name="Liber J."/>
            <person name="Desiro A."/>
            <person name="Na H."/>
            <person name="Kennedy M."/>
            <person name="Barry K."/>
            <person name="Grigoriev I.V."/>
            <person name="Miller A.N."/>
            <person name="O'Donnell K."/>
            <person name="Stajich J.E."/>
            <person name="Bonito G."/>
        </authorList>
    </citation>
    <scope>NUCLEOTIDE SEQUENCE</scope>
    <source>
        <strain evidence="2">MES-2147</strain>
    </source>
</reference>
<evidence type="ECO:0000256" key="1">
    <source>
        <dbReference type="SAM" id="MobiDB-lite"/>
    </source>
</evidence>
<feature type="non-terminal residue" evidence="2">
    <location>
        <position position="104"/>
    </location>
</feature>
<gene>
    <name evidence="2" type="ORF">BGZ65_011530</name>
</gene>
<comment type="caution">
    <text evidence="2">The sequence shown here is derived from an EMBL/GenBank/DDBJ whole genome shotgun (WGS) entry which is preliminary data.</text>
</comment>
<accession>A0A9P6LR98</accession>
<feature type="compositionally biased region" description="Polar residues" evidence="1">
    <location>
        <begin position="36"/>
        <end position="50"/>
    </location>
</feature>
<sequence>MEWMHEYLPEELRDDDEIDRRVRTLLETRSRTVSAITVNQGEGSSSTTDVVSAGRRKRKESVGSVHSAKGSKSKKAARIEADDEDTGDDDIELEEKSIQSAGVR</sequence>
<name>A0A9P6LR98_9FUNG</name>